<keyword evidence="1" id="KW-0732">Signal</keyword>
<evidence type="ECO:0000256" key="1">
    <source>
        <dbReference type="SAM" id="SignalP"/>
    </source>
</evidence>
<gene>
    <name evidence="2" type="ORF">GCM10023185_39070</name>
</gene>
<reference evidence="3" key="1">
    <citation type="journal article" date="2019" name="Int. J. Syst. Evol. Microbiol.">
        <title>The Global Catalogue of Microorganisms (GCM) 10K type strain sequencing project: providing services to taxonomists for standard genome sequencing and annotation.</title>
        <authorList>
            <consortium name="The Broad Institute Genomics Platform"/>
            <consortium name="The Broad Institute Genome Sequencing Center for Infectious Disease"/>
            <person name="Wu L."/>
            <person name="Ma J."/>
        </authorList>
    </citation>
    <scope>NUCLEOTIDE SEQUENCE [LARGE SCALE GENOMIC DNA]</scope>
    <source>
        <strain evidence="3">JCM 17923</strain>
    </source>
</reference>
<name>A0ABP8IRR2_9BACT</name>
<comment type="caution">
    <text evidence="2">The sequence shown here is derived from an EMBL/GenBank/DDBJ whole genome shotgun (WGS) entry which is preliminary data.</text>
</comment>
<evidence type="ECO:0000313" key="3">
    <source>
        <dbReference type="Proteomes" id="UP001501153"/>
    </source>
</evidence>
<evidence type="ECO:0000313" key="2">
    <source>
        <dbReference type="EMBL" id="GAA4367305.1"/>
    </source>
</evidence>
<sequence length="148" mass="15876">MKVFALSFLLVGSSLLGAAVPAANTPTATASVTVVVSSLASPHSTVKLYFYNKPSGFLKAKQYTFMKAVNPGGQHEIALPVELTPGDWAVAITQDLNNNDKLDKNFIGIPTEPFAFSNNVRPTVAPPNFDECKFRVEGHGKVVSIKLK</sequence>
<feature type="chain" id="PRO_5047122746" description="DUF2141 domain-containing protein" evidence="1">
    <location>
        <begin position="19"/>
        <end position="148"/>
    </location>
</feature>
<evidence type="ECO:0008006" key="4">
    <source>
        <dbReference type="Google" id="ProtNLM"/>
    </source>
</evidence>
<protein>
    <recommendedName>
        <fullName evidence="4">DUF2141 domain-containing protein</fullName>
    </recommendedName>
</protein>
<dbReference type="EMBL" id="BAABGZ010000077">
    <property type="protein sequence ID" value="GAA4367305.1"/>
    <property type="molecule type" value="Genomic_DNA"/>
</dbReference>
<feature type="signal peptide" evidence="1">
    <location>
        <begin position="1"/>
        <end position="18"/>
    </location>
</feature>
<dbReference type="Pfam" id="PF09912">
    <property type="entry name" value="DUF2141"/>
    <property type="match status" value="1"/>
</dbReference>
<dbReference type="RefSeq" id="WP_345237817.1">
    <property type="nucleotide sequence ID" value="NZ_BAABGZ010000077.1"/>
</dbReference>
<organism evidence="2 3">
    <name type="scientific">Hymenobacter saemangeumensis</name>
    <dbReference type="NCBI Taxonomy" id="1084522"/>
    <lineage>
        <taxon>Bacteria</taxon>
        <taxon>Pseudomonadati</taxon>
        <taxon>Bacteroidota</taxon>
        <taxon>Cytophagia</taxon>
        <taxon>Cytophagales</taxon>
        <taxon>Hymenobacteraceae</taxon>
        <taxon>Hymenobacter</taxon>
    </lineage>
</organism>
<proteinExistence type="predicted"/>
<keyword evidence="3" id="KW-1185">Reference proteome</keyword>
<accession>A0ABP8IRR2</accession>
<dbReference type="Proteomes" id="UP001501153">
    <property type="component" value="Unassembled WGS sequence"/>
</dbReference>
<dbReference type="InterPro" id="IPR018673">
    <property type="entry name" value="DUF2141"/>
</dbReference>